<proteinExistence type="predicted"/>
<dbReference type="Proteomes" id="UP001220022">
    <property type="component" value="Unassembled WGS sequence"/>
</dbReference>
<feature type="domain" description="Methyltransferase" evidence="1">
    <location>
        <begin position="42"/>
        <end position="137"/>
    </location>
</feature>
<evidence type="ECO:0000313" key="2">
    <source>
        <dbReference type="EMBL" id="MDF2258423.1"/>
    </source>
</evidence>
<keyword evidence="2" id="KW-0808">Transferase</keyword>
<dbReference type="SUPFAM" id="SSF53335">
    <property type="entry name" value="S-adenosyl-L-methionine-dependent methyltransferases"/>
    <property type="match status" value="1"/>
</dbReference>
<accession>A0ABT5Z3P3</accession>
<dbReference type="InterPro" id="IPR041698">
    <property type="entry name" value="Methyltransf_25"/>
</dbReference>
<evidence type="ECO:0000259" key="1">
    <source>
        <dbReference type="Pfam" id="PF13649"/>
    </source>
</evidence>
<dbReference type="CDD" id="cd02440">
    <property type="entry name" value="AdoMet_MTases"/>
    <property type="match status" value="1"/>
</dbReference>
<dbReference type="EMBL" id="JARHTQ010000015">
    <property type="protein sequence ID" value="MDF2258423.1"/>
    <property type="molecule type" value="Genomic_DNA"/>
</dbReference>
<name>A0ABT5Z3P3_9ACTN</name>
<dbReference type="RefSeq" id="WP_275817426.1">
    <property type="nucleotide sequence ID" value="NZ_BAAANM010000037.1"/>
</dbReference>
<evidence type="ECO:0000313" key="3">
    <source>
        <dbReference type="Proteomes" id="UP001220022"/>
    </source>
</evidence>
<dbReference type="GO" id="GO:0032259">
    <property type="term" value="P:methylation"/>
    <property type="evidence" value="ECO:0007669"/>
    <property type="project" value="UniProtKB-KW"/>
</dbReference>
<dbReference type="Gene3D" id="2.20.25.570">
    <property type="match status" value="1"/>
</dbReference>
<dbReference type="Gene3D" id="3.40.50.150">
    <property type="entry name" value="Vaccinia Virus protein VP39"/>
    <property type="match status" value="1"/>
</dbReference>
<keyword evidence="3" id="KW-1185">Reference proteome</keyword>
<organism evidence="2 3">
    <name type="scientific">Streptantibioticus ferralitis</name>
    <dbReference type="NCBI Taxonomy" id="236510"/>
    <lineage>
        <taxon>Bacteria</taxon>
        <taxon>Bacillati</taxon>
        <taxon>Actinomycetota</taxon>
        <taxon>Actinomycetes</taxon>
        <taxon>Kitasatosporales</taxon>
        <taxon>Streptomycetaceae</taxon>
        <taxon>Streptantibioticus</taxon>
    </lineage>
</organism>
<protein>
    <submittedName>
        <fullName evidence="2">Class I SAM-dependent methyltransferase</fullName>
    </submittedName>
</protein>
<sequence length="248" mass="27541">MSVYDQMGRAWADVYDQTYPALPPDDPMLGFLVRVLPKDGEILEVGVGTGRVAFPLADAGYRIAGLDASKEMLDILASKDTRSKITGKHLASMTDFDLGVKRFTGIFSVFNTINFVLSEEEQIATFDRCARHLEPDGVLVVEVVNPAQATLGYSFGRSWQPQELNDEEVTVIAGRHDATGQVIRLKHLLLTGSGTRILPADLRYLWPAELRHIIRYVGLEMTGMWGDWDQSPLTDRSPRLVLVAHKSA</sequence>
<gene>
    <name evidence="2" type="ORF">P2L57_22675</name>
</gene>
<dbReference type="GO" id="GO:0008168">
    <property type="term" value="F:methyltransferase activity"/>
    <property type="evidence" value="ECO:0007669"/>
    <property type="project" value="UniProtKB-KW"/>
</dbReference>
<dbReference type="InterPro" id="IPR029063">
    <property type="entry name" value="SAM-dependent_MTases_sf"/>
</dbReference>
<comment type="caution">
    <text evidence="2">The sequence shown here is derived from an EMBL/GenBank/DDBJ whole genome shotgun (WGS) entry which is preliminary data.</text>
</comment>
<reference evidence="2 3" key="1">
    <citation type="submission" date="2023-03" db="EMBL/GenBank/DDBJ databases">
        <title>Draft genome sequence of type strain Streptomyces ferralitis JCM 14344.</title>
        <authorList>
            <person name="Klaysubun C."/>
            <person name="Duangmal K."/>
        </authorList>
    </citation>
    <scope>NUCLEOTIDE SEQUENCE [LARGE SCALE GENOMIC DNA]</scope>
    <source>
        <strain evidence="2 3">JCM 14344</strain>
    </source>
</reference>
<dbReference type="Pfam" id="PF13649">
    <property type="entry name" value="Methyltransf_25"/>
    <property type="match status" value="1"/>
</dbReference>
<keyword evidence="2" id="KW-0489">Methyltransferase</keyword>